<dbReference type="InterPro" id="IPR003653">
    <property type="entry name" value="Peptidase_C48_C"/>
</dbReference>
<keyword evidence="4" id="KW-0833">Ubl conjugation pathway</keyword>
<accession>G4T935</accession>
<comment type="caution">
    <text evidence="8">The sequence shown here is derived from an EMBL/GenBank/DDBJ whole genome shotgun (WGS) entry which is preliminary data.</text>
</comment>
<feature type="region of interest" description="Disordered" evidence="6">
    <location>
        <begin position="300"/>
        <end position="340"/>
    </location>
</feature>
<comment type="similarity">
    <text evidence="1">Belongs to the peptidase C48 family.</text>
</comment>
<evidence type="ECO:0000313" key="8">
    <source>
        <dbReference type="EMBL" id="CCA67820.1"/>
    </source>
</evidence>
<feature type="compositionally biased region" description="Polar residues" evidence="6">
    <location>
        <begin position="588"/>
        <end position="600"/>
    </location>
</feature>
<feature type="region of interest" description="Disordered" evidence="6">
    <location>
        <begin position="763"/>
        <end position="794"/>
    </location>
</feature>
<dbReference type="InterPro" id="IPR038765">
    <property type="entry name" value="Papain-like_cys_pep_sf"/>
</dbReference>
<feature type="region of interest" description="Disordered" evidence="6">
    <location>
        <begin position="558"/>
        <end position="601"/>
    </location>
</feature>
<evidence type="ECO:0000256" key="4">
    <source>
        <dbReference type="ARBA" id="ARBA00022786"/>
    </source>
</evidence>
<dbReference type="GO" id="GO:0016926">
    <property type="term" value="P:protein desumoylation"/>
    <property type="evidence" value="ECO:0007669"/>
    <property type="project" value="TreeGrafter"/>
</dbReference>
<dbReference type="STRING" id="1109443.G4T935"/>
<dbReference type="HOGENOM" id="CLU_343270_0_0_1"/>
<evidence type="ECO:0000256" key="1">
    <source>
        <dbReference type="ARBA" id="ARBA00005234"/>
    </source>
</evidence>
<dbReference type="Proteomes" id="UP000007148">
    <property type="component" value="Unassembled WGS sequence"/>
</dbReference>
<feature type="compositionally biased region" description="Basic and acidic residues" evidence="6">
    <location>
        <begin position="1"/>
        <end position="16"/>
    </location>
</feature>
<name>G4T935_SERID</name>
<evidence type="ECO:0000256" key="5">
    <source>
        <dbReference type="ARBA" id="ARBA00022801"/>
    </source>
</evidence>
<feature type="domain" description="Ubiquitin-like protease family profile" evidence="7">
    <location>
        <begin position="409"/>
        <end position="713"/>
    </location>
</feature>
<keyword evidence="3 8" id="KW-0645">Protease</keyword>
<dbReference type="EMBL" id="CAFZ01000020">
    <property type="protein sequence ID" value="CCA67820.1"/>
    <property type="molecule type" value="Genomic_DNA"/>
</dbReference>
<feature type="region of interest" description="Disordered" evidence="6">
    <location>
        <begin position="135"/>
        <end position="170"/>
    </location>
</feature>
<evidence type="ECO:0000256" key="6">
    <source>
        <dbReference type="SAM" id="MobiDB-lite"/>
    </source>
</evidence>
<dbReference type="eggNOG" id="KOG0779">
    <property type="taxonomic scope" value="Eukaryota"/>
</dbReference>
<feature type="compositionally biased region" description="Basic and acidic residues" evidence="6">
    <location>
        <begin position="53"/>
        <end position="78"/>
    </location>
</feature>
<evidence type="ECO:0000256" key="2">
    <source>
        <dbReference type="ARBA" id="ARBA00022553"/>
    </source>
</evidence>
<evidence type="ECO:0000259" key="7">
    <source>
        <dbReference type="PROSITE" id="PS50600"/>
    </source>
</evidence>
<dbReference type="OrthoDB" id="442460at2759"/>
<feature type="compositionally biased region" description="Basic and acidic residues" evidence="6">
    <location>
        <begin position="25"/>
        <end position="35"/>
    </location>
</feature>
<dbReference type="GO" id="GO:0005737">
    <property type="term" value="C:cytoplasm"/>
    <property type="evidence" value="ECO:0007669"/>
    <property type="project" value="TreeGrafter"/>
</dbReference>
<sequence>MVRYQHPTEEANERFVKRPRLTDSGQRHLDIDHSKSASTARVPTPASSLSATSDRDIEERIRGQRGSSPDRHPHEGRSPRSVPALRPPVVPPGMVAKRRQEIERRHSCDESPSDMIRVGEHSGAQRLQQKRISNMKDQASNGHSKKATGILGDDALTRSSLSKPNKRDEEDLDQCLKLDVEESFFGQHPVQKLAQVQIVLGPNMRPSLELILPDDVQRITEADIEWIVGFPRDLRSSSDTLSQAHDDQGSLFVCLAKTSLALRRLRTGGEMASGKSAPQQWSNIKWNWDHLHTAYALETSGGKRSEVSSRANRTASLSPGSDSTPTSSPPPRKKELERSIQEQGWEDEDLIMPFGKTKGGNQAGLETLEYLEKNTKRPTVKKTRSMASKPTLRTDDNEVILVYPFVRGLQITKGEHERLQPGEFLNDTLIEFGLRLWMEKLKISDPQRAEQIHVFSPFFYKKLKTPDPANGYAAVRTWTSKVDIFSKRYLVVPINEKAHWYLVVIMYPGNALRMGTREASKQIPEQNRERPSEGHPQGDHMEIDSGQRDPEAMEQFAPAPLNETSSVIPQRSSTPELEPPVVDMNIARRNSTDNSKSPATSAYRIEEQLLERDGLVLEEEDELMSPAEEEIDEEADEAWKTNQDSTYVLTFDSLGSKHPGAQRVLKDYLVREAKDKKGINVELSHIGGKLVKSPVQPNFCDCGLYLIKTAEKFLEKPDDFFKRLFWNKDQLTERHPLWDIPSFEAKRQELYDEISELSEKWKQERAVNQPAPSQASDSVEVVGESKAARPSVGNLDLSDDDVEIIGENLAPKAKKKGRRSGGYAY</sequence>
<keyword evidence="2" id="KW-0597">Phosphoprotein</keyword>
<feature type="region of interest" description="Disordered" evidence="6">
    <location>
        <begin position="1"/>
        <end position="95"/>
    </location>
</feature>
<keyword evidence="5" id="KW-0378">Hydrolase</keyword>
<dbReference type="Pfam" id="PF02902">
    <property type="entry name" value="Peptidase_C48"/>
    <property type="match status" value="1"/>
</dbReference>
<gene>
    <name evidence="8" type="ORF">PIIN_01644</name>
</gene>
<feature type="region of interest" description="Disordered" evidence="6">
    <location>
        <begin position="516"/>
        <end position="545"/>
    </location>
</feature>
<dbReference type="GO" id="GO:0006508">
    <property type="term" value="P:proteolysis"/>
    <property type="evidence" value="ECO:0007669"/>
    <property type="project" value="UniProtKB-KW"/>
</dbReference>
<reference evidence="8 9" key="1">
    <citation type="journal article" date="2011" name="PLoS Pathog.">
        <title>Endophytic Life Strategies Decoded by Genome and Transcriptome Analyses of the Mutualistic Root Symbiont Piriformospora indica.</title>
        <authorList>
            <person name="Zuccaro A."/>
            <person name="Lahrmann U."/>
            <person name="Guldener U."/>
            <person name="Langen G."/>
            <person name="Pfiffi S."/>
            <person name="Biedenkopf D."/>
            <person name="Wong P."/>
            <person name="Samans B."/>
            <person name="Grimm C."/>
            <person name="Basiewicz M."/>
            <person name="Murat C."/>
            <person name="Martin F."/>
            <person name="Kogel K.H."/>
        </authorList>
    </citation>
    <scope>NUCLEOTIDE SEQUENCE [LARGE SCALE GENOMIC DNA]</scope>
    <source>
        <strain evidence="8 9">DSM 11827</strain>
    </source>
</reference>
<evidence type="ECO:0000256" key="3">
    <source>
        <dbReference type="ARBA" id="ARBA00022670"/>
    </source>
</evidence>
<feature type="compositionally biased region" description="Polar residues" evidence="6">
    <location>
        <begin position="562"/>
        <end position="575"/>
    </location>
</feature>
<dbReference type="InParanoid" id="G4T935"/>
<proteinExistence type="inferred from homology"/>
<feature type="compositionally biased region" description="Polar residues" evidence="6">
    <location>
        <begin position="36"/>
        <end position="52"/>
    </location>
</feature>
<dbReference type="PROSITE" id="PS50600">
    <property type="entry name" value="ULP_PROTEASE"/>
    <property type="match status" value="1"/>
</dbReference>
<protein>
    <submittedName>
        <fullName evidence="8">Related to protease ULP2 protein</fullName>
    </submittedName>
</protein>
<evidence type="ECO:0000313" key="9">
    <source>
        <dbReference type="Proteomes" id="UP000007148"/>
    </source>
</evidence>
<keyword evidence="9" id="KW-1185">Reference proteome</keyword>
<dbReference type="InterPro" id="IPR051947">
    <property type="entry name" value="Sentrin-specific_protease"/>
</dbReference>
<dbReference type="Gene3D" id="3.40.395.10">
    <property type="entry name" value="Adenoviral Proteinase, Chain A"/>
    <property type="match status" value="1"/>
</dbReference>
<feature type="compositionally biased region" description="Polar residues" evidence="6">
    <location>
        <begin position="308"/>
        <end position="317"/>
    </location>
</feature>
<dbReference type="PANTHER" id="PTHR46896:SF3">
    <property type="entry name" value="FI06413P-RELATED"/>
    <property type="match status" value="1"/>
</dbReference>
<dbReference type="GO" id="GO:0005634">
    <property type="term" value="C:nucleus"/>
    <property type="evidence" value="ECO:0007669"/>
    <property type="project" value="TreeGrafter"/>
</dbReference>
<dbReference type="GO" id="GO:0070139">
    <property type="term" value="F:SUMO-specific endopeptidase activity"/>
    <property type="evidence" value="ECO:0007669"/>
    <property type="project" value="TreeGrafter"/>
</dbReference>
<dbReference type="AlphaFoldDB" id="G4T935"/>
<dbReference type="SUPFAM" id="SSF54001">
    <property type="entry name" value="Cysteine proteinases"/>
    <property type="match status" value="1"/>
</dbReference>
<organism evidence="8 9">
    <name type="scientific">Serendipita indica (strain DSM 11827)</name>
    <name type="common">Root endophyte fungus</name>
    <name type="synonym">Piriformospora indica</name>
    <dbReference type="NCBI Taxonomy" id="1109443"/>
    <lineage>
        <taxon>Eukaryota</taxon>
        <taxon>Fungi</taxon>
        <taxon>Dikarya</taxon>
        <taxon>Basidiomycota</taxon>
        <taxon>Agaricomycotina</taxon>
        <taxon>Agaricomycetes</taxon>
        <taxon>Sebacinales</taxon>
        <taxon>Serendipitaceae</taxon>
        <taxon>Serendipita</taxon>
    </lineage>
</organism>
<dbReference type="PANTHER" id="PTHR46896">
    <property type="entry name" value="SENTRIN-SPECIFIC PROTEASE"/>
    <property type="match status" value="1"/>
</dbReference>